<evidence type="ECO:0000313" key="1">
    <source>
        <dbReference type="EMBL" id="SET21500.1"/>
    </source>
</evidence>
<dbReference type="GeneID" id="93279728"/>
<dbReference type="InterPro" id="IPR037914">
    <property type="entry name" value="SpoVT-AbrB_sf"/>
</dbReference>
<dbReference type="SUPFAM" id="SSF89447">
    <property type="entry name" value="AbrB/MazE/MraZ-like"/>
    <property type="match status" value="1"/>
</dbReference>
<keyword evidence="2" id="KW-1185">Reference proteome</keyword>
<dbReference type="Proteomes" id="UP000198508">
    <property type="component" value="Unassembled WGS sequence"/>
</dbReference>
<evidence type="ECO:0000313" key="2">
    <source>
        <dbReference type="Proteomes" id="UP000198508"/>
    </source>
</evidence>
<dbReference type="AlphaFoldDB" id="A0A1I0CPQ5"/>
<protein>
    <submittedName>
        <fullName evidence="1">Antitoxin MazE</fullName>
    </submittedName>
</protein>
<proteinExistence type="predicted"/>
<organism evidence="1 2">
    <name type="scientific">Enterocloster lavalensis</name>
    <dbReference type="NCBI Taxonomy" id="460384"/>
    <lineage>
        <taxon>Bacteria</taxon>
        <taxon>Bacillati</taxon>
        <taxon>Bacillota</taxon>
        <taxon>Clostridia</taxon>
        <taxon>Lachnospirales</taxon>
        <taxon>Lachnospiraceae</taxon>
        <taxon>Enterocloster</taxon>
    </lineage>
</organism>
<name>A0A1I0CPQ5_9FIRM</name>
<dbReference type="EMBL" id="FOIM01000003">
    <property type="protein sequence ID" value="SET21500.1"/>
    <property type="molecule type" value="Genomic_DNA"/>
</dbReference>
<sequence>MITQVKPWGNSQGIRLSKELLTLAGIQNNDFLDIEVVDGNIILKKTFKHRTLEERAEEFGGKLGPYDEFEWGEPIGREGW</sequence>
<dbReference type="RefSeq" id="WP_092361053.1">
    <property type="nucleotide sequence ID" value="NZ_CABJCG010000001.1"/>
</dbReference>
<accession>A0A1I0CPQ5</accession>
<dbReference type="Gene3D" id="2.10.260.10">
    <property type="match status" value="1"/>
</dbReference>
<reference evidence="2" key="1">
    <citation type="submission" date="2016-10" db="EMBL/GenBank/DDBJ databases">
        <authorList>
            <person name="Varghese N."/>
            <person name="Submissions S."/>
        </authorList>
    </citation>
    <scope>NUCLEOTIDE SEQUENCE [LARGE SCALE GENOMIC DNA]</scope>
    <source>
        <strain evidence="2">NLAE-zl-G277</strain>
    </source>
</reference>
<gene>
    <name evidence="1" type="ORF">SAMN05216313_10394</name>
</gene>
<dbReference type="STRING" id="460384.SAMN05216313_10394"/>